<dbReference type="Proteomes" id="UP000037460">
    <property type="component" value="Unassembled WGS sequence"/>
</dbReference>
<name>A0A0M0JQH7_9EUKA</name>
<dbReference type="InterPro" id="IPR036770">
    <property type="entry name" value="Ankyrin_rpt-contain_sf"/>
</dbReference>
<dbReference type="OrthoDB" id="69177at2759"/>
<organism evidence="2 3">
    <name type="scientific">Chrysochromulina tobinii</name>
    <dbReference type="NCBI Taxonomy" id="1460289"/>
    <lineage>
        <taxon>Eukaryota</taxon>
        <taxon>Haptista</taxon>
        <taxon>Haptophyta</taxon>
        <taxon>Prymnesiophyceae</taxon>
        <taxon>Prymnesiales</taxon>
        <taxon>Chrysochromulinaceae</taxon>
        <taxon>Chrysochromulina</taxon>
    </lineage>
</organism>
<dbReference type="PROSITE" id="PS50088">
    <property type="entry name" value="ANK_REPEAT"/>
    <property type="match status" value="2"/>
</dbReference>
<dbReference type="SMART" id="SM00248">
    <property type="entry name" value="ANK"/>
    <property type="match status" value="4"/>
</dbReference>
<sequence>SVFGESPLHKAAAAGAAELAQLLLARGATLDVADLMGDTPLHVATHFDDATVRVMLAHEIEHQQLRRHGDAFWRSVQRAAAWAGGHDALQMLLPAVHTPGDDALTTSLIVAAERGRSETITFLIERGVSTGAGDASTVASRADGAGRTPLEAAAASGRCAAVQLLLSHGATPAKASGSATELAARCEPADGDQLLTSFHMDTADVTVNVALTDDAQIEGGVLLGVYGHGVHSIVRAEGDATVHSSSLLHGVTRMRAGTRYSMIMFHSPLRGGGGGMDSRES</sequence>
<dbReference type="Pfam" id="PF12796">
    <property type="entry name" value="Ank_2"/>
    <property type="match status" value="2"/>
</dbReference>
<dbReference type="AlphaFoldDB" id="A0A0M0JQH7"/>
<keyword evidence="3" id="KW-1185">Reference proteome</keyword>
<feature type="repeat" description="ANK" evidence="1">
    <location>
        <begin position="145"/>
        <end position="177"/>
    </location>
</feature>
<dbReference type="InterPro" id="IPR051616">
    <property type="entry name" value="Cul2-RING_E3_ligase_SR"/>
</dbReference>
<evidence type="ECO:0000313" key="3">
    <source>
        <dbReference type="Proteomes" id="UP000037460"/>
    </source>
</evidence>
<dbReference type="PROSITE" id="PS50297">
    <property type="entry name" value="ANK_REP_REGION"/>
    <property type="match status" value="2"/>
</dbReference>
<dbReference type="SUPFAM" id="SSF48403">
    <property type="entry name" value="Ankyrin repeat"/>
    <property type="match status" value="1"/>
</dbReference>
<feature type="repeat" description="ANK" evidence="1">
    <location>
        <begin position="3"/>
        <end position="35"/>
    </location>
</feature>
<dbReference type="PANTHER" id="PTHR46224">
    <property type="entry name" value="ANKYRIN REPEAT FAMILY PROTEIN"/>
    <property type="match status" value="1"/>
</dbReference>
<feature type="non-terminal residue" evidence="2">
    <location>
        <position position="1"/>
    </location>
</feature>
<keyword evidence="1" id="KW-0040">ANK repeat</keyword>
<accession>A0A0M0JQH7</accession>
<proteinExistence type="predicted"/>
<protein>
    <submittedName>
        <fullName evidence="2">Ankyrin ph and sec7 domain containing protein secg</fullName>
    </submittedName>
</protein>
<dbReference type="Gene3D" id="2.60.120.620">
    <property type="entry name" value="q2cbj1_9rhob like domain"/>
    <property type="match status" value="1"/>
</dbReference>
<evidence type="ECO:0000313" key="2">
    <source>
        <dbReference type="EMBL" id="KOO28547.1"/>
    </source>
</evidence>
<dbReference type="EMBL" id="JWZX01002555">
    <property type="protein sequence ID" value="KOO28547.1"/>
    <property type="molecule type" value="Genomic_DNA"/>
</dbReference>
<comment type="caution">
    <text evidence="2">The sequence shown here is derived from an EMBL/GenBank/DDBJ whole genome shotgun (WGS) entry which is preliminary data.</text>
</comment>
<dbReference type="Gene3D" id="1.25.40.20">
    <property type="entry name" value="Ankyrin repeat-containing domain"/>
    <property type="match status" value="2"/>
</dbReference>
<gene>
    <name evidence="2" type="ORF">Ctob_014426</name>
</gene>
<evidence type="ECO:0000256" key="1">
    <source>
        <dbReference type="PROSITE-ProRule" id="PRU00023"/>
    </source>
</evidence>
<dbReference type="PANTHER" id="PTHR46224:SF64">
    <property type="entry name" value="IQ MOTIF AND ANKYRIN REPEAT DOMAIN-CONTAINING PROTEIN 1"/>
    <property type="match status" value="1"/>
</dbReference>
<dbReference type="InterPro" id="IPR002110">
    <property type="entry name" value="Ankyrin_rpt"/>
</dbReference>
<reference evidence="3" key="1">
    <citation type="journal article" date="2015" name="PLoS Genet.">
        <title>Genome Sequence and Transcriptome Analyses of Chrysochromulina tobin: Metabolic Tools for Enhanced Algal Fitness in the Prominent Order Prymnesiales (Haptophyceae).</title>
        <authorList>
            <person name="Hovde B.T."/>
            <person name="Deodato C.R."/>
            <person name="Hunsperger H.M."/>
            <person name="Ryken S.A."/>
            <person name="Yost W."/>
            <person name="Jha R.K."/>
            <person name="Patterson J."/>
            <person name="Monnat R.J. Jr."/>
            <person name="Barlow S.B."/>
            <person name="Starkenburg S.R."/>
            <person name="Cattolico R.A."/>
        </authorList>
    </citation>
    <scope>NUCLEOTIDE SEQUENCE</scope>
    <source>
        <strain evidence="3">CCMP291</strain>
    </source>
</reference>